<dbReference type="HOGENOM" id="CLU_2169409_0_0_11"/>
<evidence type="ECO:0008006" key="3">
    <source>
        <dbReference type="Google" id="ProtNLM"/>
    </source>
</evidence>
<dbReference type="KEGG" id="shi:Shel_04670"/>
<dbReference type="EMBL" id="CP001684">
    <property type="protein sequence ID" value="ACV21527.1"/>
    <property type="molecule type" value="Genomic_DNA"/>
</dbReference>
<dbReference type="SUPFAM" id="SSF143880">
    <property type="entry name" value="NE0471 N-terminal domain-like"/>
    <property type="match status" value="1"/>
</dbReference>
<protein>
    <recommendedName>
        <fullName evidence="3">DUF2442 domain-containing protein</fullName>
    </recommendedName>
</protein>
<evidence type="ECO:0000313" key="1">
    <source>
        <dbReference type="EMBL" id="ACV21527.1"/>
    </source>
</evidence>
<dbReference type="InterPro" id="IPR036782">
    <property type="entry name" value="NE0471-like_N"/>
</dbReference>
<accession>C7N306</accession>
<sequence>MSCEITHALPLNDRIFLARFSDGEVLKYNVSSLFAIWPLFAKVVDDEASVQVKAVDCGFGVGWHVGGFDFEIKSDAVRTYGEPIRVVAKPRKSHLAFDQQKTHVPLATCG</sequence>
<dbReference type="AlphaFoldDB" id="C7N306"/>
<keyword evidence="2" id="KW-1185">Reference proteome</keyword>
<evidence type="ECO:0000313" key="2">
    <source>
        <dbReference type="Proteomes" id="UP000002026"/>
    </source>
</evidence>
<dbReference type="RefSeq" id="WP_012797633.1">
    <property type="nucleotide sequence ID" value="NC_013165.1"/>
</dbReference>
<gene>
    <name evidence="1" type="ordered locus">Shel_04670</name>
</gene>
<reference evidence="1 2" key="1">
    <citation type="journal article" date="2009" name="Stand. Genomic Sci.">
        <title>Complete genome sequence of Slackia heliotrinireducens type strain (RHS 1).</title>
        <authorList>
            <person name="Pukall R."/>
            <person name="Lapidus A."/>
            <person name="Nolan M."/>
            <person name="Copeland A."/>
            <person name="Glavina Del Rio T."/>
            <person name="Lucas S."/>
            <person name="Chen F."/>
            <person name="Tice H."/>
            <person name="Cheng J.F."/>
            <person name="Chertkov O."/>
            <person name="Bruce D."/>
            <person name="Goodwin L."/>
            <person name="Kuske C."/>
            <person name="Brettin T."/>
            <person name="Detter J.C."/>
            <person name="Han C."/>
            <person name="Pitluck S."/>
            <person name="Pati A."/>
            <person name="Mavrommatis K."/>
            <person name="Ivanova N."/>
            <person name="Ovchinnikova G."/>
            <person name="Chen A."/>
            <person name="Palaniappan K."/>
            <person name="Schneider S."/>
            <person name="Rohde M."/>
            <person name="Chain P."/>
            <person name="D'haeseleer P."/>
            <person name="Goker M."/>
            <person name="Bristow J."/>
            <person name="Eisen J.A."/>
            <person name="Markowitz V."/>
            <person name="Kyrpides N.C."/>
            <person name="Klenk H.P."/>
            <person name="Hugenholtz P."/>
        </authorList>
    </citation>
    <scope>NUCLEOTIDE SEQUENCE [LARGE SCALE GENOMIC DNA]</scope>
    <source>
        <strain evidence="2">ATCC 29202 / DSM 20476 / NCTC 11029 / RHS 1</strain>
    </source>
</reference>
<dbReference type="Proteomes" id="UP000002026">
    <property type="component" value="Chromosome"/>
</dbReference>
<organism evidence="1 2">
    <name type="scientific">Slackia heliotrinireducens (strain ATCC 29202 / DSM 20476 / NCTC 11029 / RHS 1)</name>
    <name type="common">Peptococcus heliotrinreducens</name>
    <dbReference type="NCBI Taxonomy" id="471855"/>
    <lineage>
        <taxon>Bacteria</taxon>
        <taxon>Bacillati</taxon>
        <taxon>Actinomycetota</taxon>
        <taxon>Coriobacteriia</taxon>
        <taxon>Eggerthellales</taxon>
        <taxon>Eggerthellaceae</taxon>
        <taxon>Slackia</taxon>
    </lineage>
</organism>
<proteinExistence type="predicted"/>
<name>C7N306_SLAHD</name>